<evidence type="ECO:0000256" key="1">
    <source>
        <dbReference type="ARBA" id="ARBA00004604"/>
    </source>
</evidence>
<keyword evidence="4" id="KW-0732">Signal</keyword>
<accession>A0A7G3APQ0</accession>
<dbReference type="Pfam" id="PF02847">
    <property type="entry name" value="MA3"/>
    <property type="match status" value="1"/>
</dbReference>
<comment type="similarity">
    <text evidence="2">Belongs to the CWC22 family.</text>
</comment>
<feature type="domain" description="MI" evidence="5">
    <location>
        <begin position="259"/>
        <end position="373"/>
    </location>
</feature>
<evidence type="ECO:0000259" key="5">
    <source>
        <dbReference type="PROSITE" id="PS51366"/>
    </source>
</evidence>
<dbReference type="GO" id="GO:0003723">
    <property type="term" value="F:RNA binding"/>
    <property type="evidence" value="ECO:0007669"/>
    <property type="project" value="InterPro"/>
</dbReference>
<feature type="signal peptide" evidence="4">
    <location>
        <begin position="1"/>
        <end position="19"/>
    </location>
</feature>
<dbReference type="Pfam" id="PF02854">
    <property type="entry name" value="MIF4G"/>
    <property type="match status" value="1"/>
</dbReference>
<dbReference type="AlphaFoldDB" id="A0A7G3APQ0"/>
<reference evidence="6" key="1">
    <citation type="journal article" date="2020" name="BMC">
        <title>Leishmania infection induces a limited differential gene expression in the sand fly midgut.</title>
        <authorList>
            <person name="Coutinho-Abreu I.V."/>
            <person name="Serafim T.D."/>
            <person name="Meneses C."/>
            <person name="Kamhawi S."/>
            <person name="Oliveira F."/>
            <person name="Valenzuela J.G."/>
        </authorList>
    </citation>
    <scope>NUCLEOTIDE SEQUENCE</scope>
    <source>
        <strain evidence="6">Jacobina</strain>
        <tissue evidence="6">Midgut</tissue>
    </source>
</reference>
<dbReference type="VEuPathDB" id="VectorBase:LLONM1_002351"/>
<sequence length="463" mass="53018">MNHTLCSLILESIVTPTAAAERMVLEHCLFIAVLHANVGNEVGAHFLEALVEKFDTKLNQIESYDVENKELDNVVLFICHLYTFRICQHSLIFEMLKRVSAELSEKCVECILVILRSVGFALRKDDPVALKDFIGEIRQEAEKLPEALKENVRLKFMLDILVAVKNNNMLKIPNYDPSLAEHLRKVLKGILKNGKYVTTLNITMDDLLSTDQRGKWWIVGSAWTGRQLDGQEGTSTSRDKQRFSQDMLELARKHRMNTEDRRNVFCTLMAANDQTDAVNQLMELSIKDNRVIATILLYCCICEPTYNAFYAVVAEKLCYTDRKHRLAIQFASWDKMKELGNLTDQQIENFSKFLAHLIEEGAQPLSIIKVIDYGQIDRASVKLVRRILLTILLKDDYTCKKIFSKIAPSAQLKPFKNSIKLFLHQFLLQKTNKLDLPKEQLEVVKRRIAIAEEAISADSKVLL</sequence>
<dbReference type="PANTHER" id="PTHR18034">
    <property type="entry name" value="CELL CYCLE CONTROL PROTEIN CWF22-RELATED"/>
    <property type="match status" value="1"/>
</dbReference>
<dbReference type="Gene3D" id="1.25.40.180">
    <property type="match status" value="1"/>
</dbReference>
<comment type="subcellular location">
    <subcellularLocation>
        <location evidence="1">Nucleus</location>
        <location evidence="1">Nucleolus</location>
    </subcellularLocation>
</comment>
<proteinExistence type="inferred from homology"/>
<evidence type="ECO:0000256" key="2">
    <source>
        <dbReference type="ARBA" id="ARBA00006856"/>
    </source>
</evidence>
<dbReference type="InterPro" id="IPR016024">
    <property type="entry name" value="ARM-type_fold"/>
</dbReference>
<dbReference type="GO" id="GO:0005730">
    <property type="term" value="C:nucleolus"/>
    <property type="evidence" value="ECO:0007669"/>
    <property type="project" value="UniProtKB-SubCell"/>
</dbReference>
<dbReference type="SMART" id="SM00544">
    <property type="entry name" value="MA3"/>
    <property type="match status" value="1"/>
</dbReference>
<dbReference type="PROSITE" id="PS51366">
    <property type="entry name" value="MI"/>
    <property type="match status" value="1"/>
</dbReference>
<dbReference type="SUPFAM" id="SSF48371">
    <property type="entry name" value="ARM repeat"/>
    <property type="match status" value="1"/>
</dbReference>
<evidence type="ECO:0000313" key="6">
    <source>
        <dbReference type="EMBL" id="MBC1176012.1"/>
    </source>
</evidence>
<evidence type="ECO:0000256" key="4">
    <source>
        <dbReference type="SAM" id="SignalP"/>
    </source>
</evidence>
<dbReference type="EMBL" id="GITU01007309">
    <property type="protein sequence ID" value="MBC1176012.1"/>
    <property type="molecule type" value="Transcribed_RNA"/>
</dbReference>
<name>A0A7G3APQ0_LUTLO</name>
<dbReference type="InterPro" id="IPR003891">
    <property type="entry name" value="Initiation_fac_eIF4g_MI"/>
</dbReference>
<dbReference type="InterPro" id="IPR003890">
    <property type="entry name" value="MIF4G-like_typ-3"/>
</dbReference>
<dbReference type="GO" id="GO:0042274">
    <property type="term" value="P:ribosomal small subunit biogenesis"/>
    <property type="evidence" value="ECO:0007669"/>
    <property type="project" value="TreeGrafter"/>
</dbReference>
<keyword evidence="3" id="KW-0539">Nucleus</keyword>
<dbReference type="PANTHER" id="PTHR18034:SF4">
    <property type="entry name" value="NUCLEOLAR MIF4G DOMAIN-CONTAINING PROTEIN 1"/>
    <property type="match status" value="1"/>
</dbReference>
<organism evidence="6">
    <name type="scientific">Lutzomyia longipalpis</name>
    <name type="common">Sand fly</name>
    <dbReference type="NCBI Taxonomy" id="7200"/>
    <lineage>
        <taxon>Eukaryota</taxon>
        <taxon>Metazoa</taxon>
        <taxon>Ecdysozoa</taxon>
        <taxon>Arthropoda</taxon>
        <taxon>Hexapoda</taxon>
        <taxon>Insecta</taxon>
        <taxon>Pterygota</taxon>
        <taxon>Neoptera</taxon>
        <taxon>Endopterygota</taxon>
        <taxon>Diptera</taxon>
        <taxon>Nematocera</taxon>
        <taxon>Psychodoidea</taxon>
        <taxon>Psychodidae</taxon>
        <taxon>Lutzomyia</taxon>
        <taxon>Lutzomyia</taxon>
    </lineage>
</organism>
<dbReference type="InterPro" id="IPR050781">
    <property type="entry name" value="CWC22_splicing_factor"/>
</dbReference>
<feature type="chain" id="PRO_5028870990" evidence="4">
    <location>
        <begin position="20"/>
        <end position="463"/>
    </location>
</feature>
<protein>
    <submittedName>
        <fullName evidence="6">Protein involved in high osmolarity signaling pathway</fullName>
    </submittedName>
</protein>
<evidence type="ECO:0000256" key="3">
    <source>
        <dbReference type="ARBA" id="ARBA00023242"/>
    </source>
</evidence>